<reference evidence="6 7" key="1">
    <citation type="submission" date="2014-03" db="EMBL/GenBank/DDBJ databases">
        <title>Genome sequence of Bordetella hinzii.</title>
        <authorList>
            <person name="Register K."/>
            <person name="Harvill E."/>
            <person name="Goodfield L.L."/>
            <person name="Ivanov Y.V."/>
            <person name="Meyer J.A."/>
            <person name="Muse S.J."/>
            <person name="Jacobs N."/>
            <person name="Bendor L."/>
            <person name="Smallridge W.E."/>
            <person name="Brinkac L.M."/>
            <person name="Sanka R."/>
            <person name="Kim M."/>
            <person name="Losada L."/>
        </authorList>
    </citation>
    <scope>NUCLEOTIDE SEQUENCE [LARGE SCALE GENOMIC DNA]</scope>
    <source>
        <strain evidence="6 7">OH87 BAL007II</strain>
    </source>
</reference>
<keyword evidence="3 4" id="KW-0408">Iron</keyword>
<evidence type="ECO:0000256" key="3">
    <source>
        <dbReference type="ARBA" id="ARBA00023004"/>
    </source>
</evidence>
<feature type="domain" description="Cytochrome c" evidence="5">
    <location>
        <begin position="180"/>
        <end position="270"/>
    </location>
</feature>
<dbReference type="SUPFAM" id="SSF46626">
    <property type="entry name" value="Cytochrome c"/>
    <property type="match status" value="2"/>
</dbReference>
<evidence type="ECO:0000259" key="5">
    <source>
        <dbReference type="PROSITE" id="PS51007"/>
    </source>
</evidence>
<evidence type="ECO:0000256" key="1">
    <source>
        <dbReference type="ARBA" id="ARBA00022617"/>
    </source>
</evidence>
<keyword evidence="7" id="KW-1185">Reference proteome</keyword>
<dbReference type="InterPro" id="IPR036909">
    <property type="entry name" value="Cyt_c-like_dom_sf"/>
</dbReference>
<keyword evidence="2 4" id="KW-0479">Metal-binding</keyword>
<dbReference type="Pfam" id="PF13442">
    <property type="entry name" value="Cytochrome_CBB3"/>
    <property type="match status" value="1"/>
</dbReference>
<evidence type="ECO:0000256" key="2">
    <source>
        <dbReference type="ARBA" id="ARBA00022723"/>
    </source>
</evidence>
<organism evidence="6 7">
    <name type="scientific">Bordetella hinzii OH87 BAL007II</name>
    <dbReference type="NCBI Taxonomy" id="1331262"/>
    <lineage>
        <taxon>Bacteria</taxon>
        <taxon>Pseudomonadati</taxon>
        <taxon>Pseudomonadota</taxon>
        <taxon>Betaproteobacteria</taxon>
        <taxon>Burkholderiales</taxon>
        <taxon>Alcaligenaceae</taxon>
        <taxon>Bordetella</taxon>
    </lineage>
</organism>
<keyword evidence="1 4" id="KW-0349">Heme</keyword>
<protein>
    <submittedName>
        <fullName evidence="6">Cytochrome c4</fullName>
    </submittedName>
</protein>
<evidence type="ECO:0000256" key="4">
    <source>
        <dbReference type="PROSITE-ProRule" id="PRU00433"/>
    </source>
</evidence>
<accession>A0ABR4QYB4</accession>
<name>A0ABR4QYB4_9BORD</name>
<comment type="caution">
    <text evidence="6">The sequence shown here is derived from an EMBL/GenBank/DDBJ whole genome shotgun (WGS) entry which is preliminary data.</text>
</comment>
<dbReference type="EMBL" id="JHEM01000022">
    <property type="protein sequence ID" value="KCB23016.1"/>
    <property type="molecule type" value="Genomic_DNA"/>
</dbReference>
<dbReference type="InterPro" id="IPR009056">
    <property type="entry name" value="Cyt_c-like_dom"/>
</dbReference>
<dbReference type="PROSITE" id="PS51007">
    <property type="entry name" value="CYTC"/>
    <property type="match status" value="2"/>
</dbReference>
<dbReference type="PANTHER" id="PTHR33751:SF11">
    <property type="entry name" value="BLL4483 PROTEIN"/>
    <property type="match status" value="1"/>
</dbReference>
<evidence type="ECO:0000313" key="6">
    <source>
        <dbReference type="EMBL" id="KCB23016.1"/>
    </source>
</evidence>
<feature type="domain" description="Cytochrome c" evidence="5">
    <location>
        <begin position="85"/>
        <end position="166"/>
    </location>
</feature>
<dbReference type="Gene3D" id="1.10.760.10">
    <property type="entry name" value="Cytochrome c-like domain"/>
    <property type="match status" value="2"/>
</dbReference>
<evidence type="ECO:0000313" key="7">
    <source>
        <dbReference type="Proteomes" id="UP000025748"/>
    </source>
</evidence>
<dbReference type="PANTHER" id="PTHR33751">
    <property type="entry name" value="CBB3-TYPE CYTOCHROME C OXIDASE SUBUNIT FIXP"/>
    <property type="match status" value="1"/>
</dbReference>
<sequence length="295" mass="31088">MPVMRTTLNMAMIVAWFCRRWAGKARVMVPHGCVGASPGSISLNRAPGAENDNEMLVPNSLSDIAGRCLALCLLAWPLAAAAQQARLEPGTMAARVAACTACHGEQGRAGPDGYYPRLAGKPESYLYQQLLHFRDGRRQYPPMTHLLTGLPDGYLREIAAYFSDQHVPYPAAPPAEGGAGQQARGRALVFEGDPARGLPACVSCHGQGLGGMLPAIPGLLGLPRDYIVAQIGSWQNGLRRAAAPDCMASVAHKLTPQDVGALSYWLSAQPVPGDYAPGAGQPLPVACGSQEGAVR</sequence>
<proteinExistence type="predicted"/>
<gene>
    <name evidence="6" type="ORF">L544_4266</name>
</gene>
<dbReference type="InterPro" id="IPR050597">
    <property type="entry name" value="Cytochrome_c_Oxidase_Subunit"/>
</dbReference>
<dbReference type="Proteomes" id="UP000025748">
    <property type="component" value="Unassembled WGS sequence"/>
</dbReference>